<feature type="compositionally biased region" description="Polar residues" evidence="1">
    <location>
        <begin position="651"/>
        <end position="662"/>
    </location>
</feature>
<protein>
    <submittedName>
        <fullName evidence="3">Uncharacterized protein</fullName>
    </submittedName>
</protein>
<dbReference type="Proteomes" id="UP001470230">
    <property type="component" value="Unassembled WGS sequence"/>
</dbReference>
<dbReference type="SUPFAM" id="SSF57184">
    <property type="entry name" value="Growth factor receptor domain"/>
    <property type="match status" value="1"/>
</dbReference>
<sequence length="1348" mass="138209">MFIFFFNLATFILKKNNNNLLSSKNQPLIKATQLTKVTIQGSVQAGKTVTAMLEPEEANTDDSGITYIWEIETDEVPGGESSSEGEPGPGGESSSEGEPGPGGESSSEGEPGPGGESSSEGEPGPGGESSSEGEPGPGGESSSEGEPGPGGESSSEGEPGPGGESSSEGEPGPGGESSSEGEPGPGGESSSEGEPGPGGESSSEGEPGPGGESSSEGEPGPGGESSSEGEPGPGGESSSEGEPGPGGESSSEGEPGPGGESSSEGEPGPGGESSSEGEPGPGVESSSEGEPGPGGESSSEGEPGPGGESSSEGEPGPGGESSSEGEPGPGGESSSEGEPGPGGESSSEGEPGPGGESSSEGEPGPGGESSSEGEPGPGGESSSEGEPGPGGESSSEGEPGPGGESSSEGEPGPGGESSSEGEPGPGGESSSEGEPGPGGESSSEGEPGPGGESSSEGEPGPGGESSSEGEPGPGGESSSEGEPGPGGESSSEGEPGPGGESSSEGEPGPGGESSSEGEPGPGGESSSEGEPGPGGESSSEGEPGPGGESSSEGEPGPGGESSSEGEPGPGGESSSEGEPGPGVESSSEGEAGAQILETTGWKQICNTKQCNIPNDAKTGSKIKVTATGNGDKFTGSVESTSTIISIVPDESSSPAIDITPTQNPTPPVEPTSDIPSTKCAIHLSGICLECYPGQPTNCSKCDESANYLNRNGACQYCPLGFNSNKDGCKLPCPIEHCRTDDSYYCYNENGIDYCTWCEDGYETNEDDTACVEIKEIPPPSANACLEEIVGCTKCQTENAWLCDECNAEQHYQLNYGYCSCQSEYYDHNDKCLDKTTLKCPESIKFCDYCLDNKCIKCQNDYYLVNNVCTSLSDCSIENCQYCRYDSDKMNFVCSDCKENYTANADGACILDKRTEECGHIIGCGLCSTVLNDLCFECDSERHFTFSQRTGQCICDSEYDFVDGECLPPIPAVQRPEEERPITNLNSADNLTITGDSNATFTDEKSLSSDALYSLSIGDNIKTLNIPEKVQDIILTLENRNSEFTIAPVSDTTKVTVECENGANLIVPSSNKNLNINGFGTINLNPKPEKEGEEPPKELQVEKVIPVGKDGMKFESTVENLILDTIQVFGRTSIEGPSKDGQTATCNHLYLEGRSNFVTKNIKLEKVKIGLLSRLLFDKTVDVNNSKFEIFYNRPTNEGQYPIRIEDALPQFANTNIRINRIELNKTLPEDQASNEKILIAEFHNENSNYKEIMASCDKLRESFTDSEGFGNAKCINGSDPDQDIKLVAERVNTDKDGKKKLSGGAIAGIVIACIVVVAAIIALLVYFLVIKKRNQSTTSTQGDSSIAI</sequence>
<dbReference type="PANTHER" id="PTHR14054:SF14">
    <property type="entry name" value="REPETIN"/>
    <property type="match status" value="1"/>
</dbReference>
<gene>
    <name evidence="3" type="ORF">M9Y10_036077</name>
</gene>
<evidence type="ECO:0000313" key="4">
    <source>
        <dbReference type="Proteomes" id="UP001470230"/>
    </source>
</evidence>
<evidence type="ECO:0000256" key="2">
    <source>
        <dbReference type="SAM" id="Phobius"/>
    </source>
</evidence>
<dbReference type="EMBL" id="JAPFFF010000057">
    <property type="protein sequence ID" value="KAK8838124.1"/>
    <property type="molecule type" value="Genomic_DNA"/>
</dbReference>
<proteinExistence type="predicted"/>
<accession>A0ABR2GW03</accession>
<feature type="region of interest" description="Disordered" evidence="1">
    <location>
        <begin position="651"/>
        <end position="673"/>
    </location>
</feature>
<comment type="caution">
    <text evidence="3">The sequence shown here is derived from an EMBL/GenBank/DDBJ whole genome shotgun (WGS) entry which is preliminary data.</text>
</comment>
<feature type="transmembrane region" description="Helical" evidence="2">
    <location>
        <begin position="1305"/>
        <end position="1329"/>
    </location>
</feature>
<feature type="compositionally biased region" description="Low complexity" evidence="1">
    <location>
        <begin position="78"/>
        <end position="590"/>
    </location>
</feature>
<reference evidence="3 4" key="1">
    <citation type="submission" date="2024-04" db="EMBL/GenBank/DDBJ databases">
        <title>Tritrichomonas musculus Genome.</title>
        <authorList>
            <person name="Alves-Ferreira E."/>
            <person name="Grigg M."/>
            <person name="Lorenzi H."/>
            <person name="Galac M."/>
        </authorList>
    </citation>
    <scope>NUCLEOTIDE SEQUENCE [LARGE SCALE GENOMIC DNA]</scope>
    <source>
        <strain evidence="3 4">EAF2021</strain>
    </source>
</reference>
<organism evidence="3 4">
    <name type="scientific">Tritrichomonas musculus</name>
    <dbReference type="NCBI Taxonomy" id="1915356"/>
    <lineage>
        <taxon>Eukaryota</taxon>
        <taxon>Metamonada</taxon>
        <taxon>Parabasalia</taxon>
        <taxon>Tritrichomonadida</taxon>
        <taxon>Tritrichomonadidae</taxon>
        <taxon>Tritrichomonas</taxon>
    </lineage>
</organism>
<dbReference type="InterPro" id="IPR009030">
    <property type="entry name" value="Growth_fac_rcpt_cys_sf"/>
</dbReference>
<keyword evidence="2" id="KW-1133">Transmembrane helix</keyword>
<keyword evidence="2" id="KW-0472">Membrane</keyword>
<dbReference type="PANTHER" id="PTHR14054">
    <property type="entry name" value="REPETIN"/>
    <property type="match status" value="1"/>
</dbReference>
<evidence type="ECO:0000256" key="1">
    <source>
        <dbReference type="SAM" id="MobiDB-lite"/>
    </source>
</evidence>
<evidence type="ECO:0000313" key="3">
    <source>
        <dbReference type="EMBL" id="KAK8838124.1"/>
    </source>
</evidence>
<keyword evidence="4" id="KW-1185">Reference proteome</keyword>
<name>A0ABR2GW03_9EUKA</name>
<feature type="region of interest" description="Disordered" evidence="1">
    <location>
        <begin position="75"/>
        <end position="590"/>
    </location>
</feature>
<keyword evidence="2" id="KW-0812">Transmembrane</keyword>